<name>A0A6J5KX13_9CAUD</name>
<proteinExistence type="predicted"/>
<dbReference type="EMBL" id="LR796181">
    <property type="protein sequence ID" value="CAB4124489.1"/>
    <property type="molecule type" value="Genomic_DNA"/>
</dbReference>
<protein>
    <submittedName>
        <fullName evidence="1">Uncharacterized protein</fullName>
    </submittedName>
</protein>
<accession>A0A6J5KX13</accession>
<evidence type="ECO:0000313" key="2">
    <source>
        <dbReference type="EMBL" id="CAB5220590.1"/>
    </source>
</evidence>
<organism evidence="1">
    <name type="scientific">uncultured Caudovirales phage</name>
    <dbReference type="NCBI Taxonomy" id="2100421"/>
    <lineage>
        <taxon>Viruses</taxon>
        <taxon>Duplodnaviria</taxon>
        <taxon>Heunggongvirae</taxon>
        <taxon>Uroviricota</taxon>
        <taxon>Caudoviricetes</taxon>
        <taxon>Peduoviridae</taxon>
        <taxon>Maltschvirus</taxon>
        <taxon>Maltschvirus maltsch</taxon>
    </lineage>
</organism>
<sequence>MIHYHGTPITKRDPHLEKLRGRHFCVSYAQPQDARWCIEHAQSVMWDNGAFSTFTKGKPLDKAGYINWLDDKLYGANWAIIPDIIGGTVEDQREYMSGWPYPRHLSSAVWHMNLSLEWLRELVQEYPRVCFGSSGLYWKVLSKEWSDRADAAWEVIERVGNRNTIHMLRGLKVCGKRWPFASADSTNIARNHGSHPVKKCTKEMAERIDAIQCPMKLIKA</sequence>
<reference evidence="1" key="1">
    <citation type="submission" date="2020-04" db="EMBL/GenBank/DDBJ databases">
        <authorList>
            <person name="Chiriac C."/>
            <person name="Salcher M."/>
            <person name="Ghai R."/>
            <person name="Kavagutti S V."/>
        </authorList>
    </citation>
    <scope>NUCLEOTIDE SEQUENCE</scope>
</reference>
<dbReference type="EMBL" id="LR798291">
    <property type="protein sequence ID" value="CAB5220590.1"/>
    <property type="molecule type" value="Genomic_DNA"/>
</dbReference>
<gene>
    <name evidence="2" type="ORF">UFOVP246_11</name>
    <name evidence="1" type="ORF">UFOVP59_21</name>
</gene>
<evidence type="ECO:0000313" key="1">
    <source>
        <dbReference type="EMBL" id="CAB4124489.1"/>
    </source>
</evidence>